<feature type="region of interest" description="Disordered" evidence="3">
    <location>
        <begin position="97"/>
        <end position="156"/>
    </location>
</feature>
<dbReference type="Proteomes" id="UP001194696">
    <property type="component" value="Unassembled WGS sequence"/>
</dbReference>
<feature type="compositionally biased region" description="Basic and acidic residues" evidence="3">
    <location>
        <begin position="97"/>
        <end position="113"/>
    </location>
</feature>
<evidence type="ECO:0000313" key="6">
    <source>
        <dbReference type="EMBL" id="KAG0296709.1"/>
    </source>
</evidence>
<keyword evidence="2" id="KW-0539">Nucleus</keyword>
<protein>
    <recommendedName>
        <fullName evidence="5">FAM192A/Fyv6 N-terminal domain-containing protein</fullName>
    </recommendedName>
</protein>
<comment type="subcellular location">
    <subcellularLocation>
        <location evidence="1">Nucleus</location>
    </subcellularLocation>
</comment>
<sequence>MKNNDFPLIVVLALALGELEEARNSRKEEWEKAYANNENPPPIKEEVPYDPRTLYERLQEQKQKKTDAFAEATKFGNLIHKIDNDEFDFLSSLEDDEAKKKREQAEQEEEALKNFRLNVKSKASTAPTPLLETSEGGSSSVPKPTYFAPLSSGTTKKKKSLFAGLVAKTDSKAEASITTNTGEECKDIKAVGKRKLDKDDHDEELLETKKVKAGTTSTGSGAVTGAGSSPGAKPKGLLGLVAYDSSSDEDDD</sequence>
<feature type="region of interest" description="Disordered" evidence="3">
    <location>
        <begin position="190"/>
        <end position="252"/>
    </location>
</feature>
<reference evidence="6 7" key="1">
    <citation type="journal article" date="2020" name="Fungal Divers.">
        <title>Resolving the Mortierellaceae phylogeny through synthesis of multi-gene phylogenetics and phylogenomics.</title>
        <authorList>
            <person name="Vandepol N."/>
            <person name="Liber J."/>
            <person name="Desiro A."/>
            <person name="Na H."/>
            <person name="Kennedy M."/>
            <person name="Barry K."/>
            <person name="Grigoriev I.V."/>
            <person name="Miller A.N."/>
            <person name="O'Donnell K."/>
            <person name="Stajich J.E."/>
            <person name="Bonito G."/>
        </authorList>
    </citation>
    <scope>NUCLEOTIDE SEQUENCE [LARGE SCALE GENOMIC DNA]</scope>
    <source>
        <strain evidence="6 7">AD045</strain>
    </source>
</reference>
<dbReference type="PANTHER" id="PTHR13495:SF0">
    <property type="entry name" value="PSME3-INTERACTING PROTEIN"/>
    <property type="match status" value="1"/>
</dbReference>
<evidence type="ECO:0000313" key="7">
    <source>
        <dbReference type="Proteomes" id="UP001194696"/>
    </source>
</evidence>
<feature type="compositionally biased region" description="Low complexity" evidence="3">
    <location>
        <begin position="213"/>
        <end position="232"/>
    </location>
</feature>
<keyword evidence="4" id="KW-0732">Signal</keyword>
<accession>A0ABQ7KCV3</accession>
<keyword evidence="7" id="KW-1185">Reference proteome</keyword>
<proteinExistence type="predicted"/>
<dbReference type="EMBL" id="JAAAIM010000050">
    <property type="protein sequence ID" value="KAG0296709.1"/>
    <property type="molecule type" value="Genomic_DNA"/>
</dbReference>
<evidence type="ECO:0000259" key="5">
    <source>
        <dbReference type="Pfam" id="PF10187"/>
    </source>
</evidence>
<dbReference type="Pfam" id="PF10187">
    <property type="entry name" value="FAM192A_Fyv6_N"/>
    <property type="match status" value="1"/>
</dbReference>
<feature type="domain" description="FAM192A/Fyv6 N-terminal" evidence="5">
    <location>
        <begin position="17"/>
        <end position="116"/>
    </location>
</feature>
<evidence type="ECO:0000256" key="2">
    <source>
        <dbReference type="ARBA" id="ARBA00023242"/>
    </source>
</evidence>
<name>A0ABQ7KCV3_9FUNG</name>
<feature type="signal peptide" evidence="4">
    <location>
        <begin position="1"/>
        <end position="22"/>
    </location>
</feature>
<evidence type="ECO:0000256" key="1">
    <source>
        <dbReference type="ARBA" id="ARBA00004123"/>
    </source>
</evidence>
<dbReference type="PANTHER" id="PTHR13495">
    <property type="entry name" value="NEFA-INTERACTING NUCLEAR PROTEIN NIP30"/>
    <property type="match status" value="1"/>
</dbReference>
<organism evidence="6 7">
    <name type="scientific">Linnemannia gamsii</name>
    <dbReference type="NCBI Taxonomy" id="64522"/>
    <lineage>
        <taxon>Eukaryota</taxon>
        <taxon>Fungi</taxon>
        <taxon>Fungi incertae sedis</taxon>
        <taxon>Mucoromycota</taxon>
        <taxon>Mortierellomycotina</taxon>
        <taxon>Mortierellomycetes</taxon>
        <taxon>Mortierellales</taxon>
        <taxon>Mortierellaceae</taxon>
        <taxon>Linnemannia</taxon>
    </lineage>
</organism>
<feature type="chain" id="PRO_5046537866" description="FAM192A/Fyv6 N-terminal domain-containing protein" evidence="4">
    <location>
        <begin position="23"/>
        <end position="252"/>
    </location>
</feature>
<gene>
    <name evidence="6" type="ORF">BGZ96_008754</name>
</gene>
<feature type="compositionally biased region" description="Basic and acidic residues" evidence="3">
    <location>
        <begin position="190"/>
        <end position="199"/>
    </location>
</feature>
<comment type="caution">
    <text evidence="6">The sequence shown here is derived from an EMBL/GenBank/DDBJ whole genome shotgun (WGS) entry which is preliminary data.</text>
</comment>
<dbReference type="InterPro" id="IPR039845">
    <property type="entry name" value="FAM192A"/>
</dbReference>
<evidence type="ECO:0000256" key="4">
    <source>
        <dbReference type="SAM" id="SignalP"/>
    </source>
</evidence>
<dbReference type="InterPro" id="IPR019331">
    <property type="entry name" value="FAM192A/Fyv6_N"/>
</dbReference>
<evidence type="ECO:0000256" key="3">
    <source>
        <dbReference type="SAM" id="MobiDB-lite"/>
    </source>
</evidence>